<sequence length="148" mass="15801">MFKHILVPVDGSEHSKIALQVASQLVASQGGTITLLHVPEPRDHEPLLVWGLGAVPSEASFEERDKAGKALLDKAMEEARAMGLADDTISTQLEHGEPRQAIVTAAKNMNVDAIVLGSRGLSDFKGMMVGSTSHSVSHDAECRVITVH</sequence>
<dbReference type="RefSeq" id="WP_141317962.1">
    <property type="nucleotide sequence ID" value="NZ_BJOC01000012.1"/>
</dbReference>
<evidence type="ECO:0000259" key="2">
    <source>
        <dbReference type="Pfam" id="PF00582"/>
    </source>
</evidence>
<organism evidence="3 4">
    <name type="scientific">Halomonas halmophila</name>
    <dbReference type="NCBI Taxonomy" id="252"/>
    <lineage>
        <taxon>Bacteria</taxon>
        <taxon>Pseudomonadati</taxon>
        <taxon>Pseudomonadota</taxon>
        <taxon>Gammaproteobacteria</taxon>
        <taxon>Oceanospirillales</taxon>
        <taxon>Halomonadaceae</taxon>
        <taxon>Halomonas</taxon>
    </lineage>
</organism>
<dbReference type="PANTHER" id="PTHR46268">
    <property type="entry name" value="STRESS RESPONSE PROTEIN NHAX"/>
    <property type="match status" value="1"/>
</dbReference>
<dbReference type="SUPFAM" id="SSF52402">
    <property type="entry name" value="Adenine nucleotide alpha hydrolases-like"/>
    <property type="match status" value="1"/>
</dbReference>
<evidence type="ECO:0000313" key="3">
    <source>
        <dbReference type="EMBL" id="GED21815.1"/>
    </source>
</evidence>
<feature type="domain" description="UspA" evidence="2">
    <location>
        <begin position="1"/>
        <end position="148"/>
    </location>
</feature>
<evidence type="ECO:0000256" key="1">
    <source>
        <dbReference type="ARBA" id="ARBA00008791"/>
    </source>
</evidence>
<dbReference type="InterPro" id="IPR014729">
    <property type="entry name" value="Rossmann-like_a/b/a_fold"/>
</dbReference>
<dbReference type="InterPro" id="IPR006016">
    <property type="entry name" value="UspA"/>
</dbReference>
<dbReference type="PANTHER" id="PTHR46268:SF6">
    <property type="entry name" value="UNIVERSAL STRESS PROTEIN UP12"/>
    <property type="match status" value="1"/>
</dbReference>
<name>A0A4Y4EZL9_9GAMM</name>
<dbReference type="EMBL" id="BJOC01000012">
    <property type="protein sequence ID" value="GED21815.1"/>
    <property type="molecule type" value="Genomic_DNA"/>
</dbReference>
<proteinExistence type="inferred from homology"/>
<dbReference type="Proteomes" id="UP000319812">
    <property type="component" value="Unassembled WGS sequence"/>
</dbReference>
<dbReference type="AlphaFoldDB" id="A0A4Y4EZL9"/>
<dbReference type="InterPro" id="IPR006015">
    <property type="entry name" value="Universal_stress_UspA"/>
</dbReference>
<keyword evidence="4" id="KW-1185">Reference proteome</keyword>
<accession>A0A4Y4EZL9</accession>
<gene>
    <name evidence="3" type="ORF">HHA01_07920</name>
</gene>
<comment type="similarity">
    <text evidence="1">Belongs to the universal stress protein A family.</text>
</comment>
<dbReference type="PRINTS" id="PR01438">
    <property type="entry name" value="UNVRSLSTRESS"/>
</dbReference>
<dbReference type="Gene3D" id="3.40.50.620">
    <property type="entry name" value="HUPs"/>
    <property type="match status" value="1"/>
</dbReference>
<comment type="caution">
    <text evidence="3">The sequence shown here is derived from an EMBL/GenBank/DDBJ whole genome shotgun (WGS) entry which is preliminary data.</text>
</comment>
<evidence type="ECO:0000313" key="4">
    <source>
        <dbReference type="Proteomes" id="UP000319812"/>
    </source>
</evidence>
<dbReference type="CDD" id="cd00293">
    <property type="entry name" value="USP-like"/>
    <property type="match status" value="1"/>
</dbReference>
<dbReference type="Pfam" id="PF00582">
    <property type="entry name" value="Usp"/>
    <property type="match status" value="1"/>
</dbReference>
<reference evidence="3 4" key="1">
    <citation type="submission" date="2019-06" db="EMBL/GenBank/DDBJ databases">
        <title>Whole genome shotgun sequence of Halomonas halmophila NBRC 15537.</title>
        <authorList>
            <person name="Hosoyama A."/>
            <person name="Uohara A."/>
            <person name="Ohji S."/>
            <person name="Ichikawa N."/>
        </authorList>
    </citation>
    <scope>NUCLEOTIDE SEQUENCE [LARGE SCALE GENOMIC DNA]</scope>
    <source>
        <strain evidence="3 4">NBRC 15537</strain>
    </source>
</reference>
<dbReference type="OrthoDB" id="5795499at2"/>
<protein>
    <submittedName>
        <fullName evidence="3">Universal stress protein</fullName>
    </submittedName>
</protein>